<dbReference type="GO" id="GO:0016746">
    <property type="term" value="F:acyltransferase activity"/>
    <property type="evidence" value="ECO:0007669"/>
    <property type="project" value="UniProtKB-KW"/>
</dbReference>
<keyword evidence="5" id="KW-1185">Reference proteome</keyword>
<dbReference type="Gene3D" id="1.10.3130.10">
    <property type="entry name" value="serine acetyltransferase, domain 1"/>
    <property type="match status" value="1"/>
</dbReference>
<dbReference type="GO" id="GO:0008652">
    <property type="term" value="P:amino acid biosynthetic process"/>
    <property type="evidence" value="ECO:0007669"/>
    <property type="project" value="UniProtKB-KW"/>
</dbReference>
<dbReference type="InterPro" id="IPR045304">
    <property type="entry name" value="LbH_SAT"/>
</dbReference>
<keyword evidence="3" id="KW-0012">Acyltransferase</keyword>
<dbReference type="NCBIfam" id="NF041874">
    <property type="entry name" value="EPS_EpsC"/>
    <property type="match status" value="1"/>
</dbReference>
<evidence type="ECO:0000256" key="1">
    <source>
        <dbReference type="ARBA" id="ARBA00022605"/>
    </source>
</evidence>
<proteinExistence type="predicted"/>
<evidence type="ECO:0000256" key="3">
    <source>
        <dbReference type="ARBA" id="ARBA00023315"/>
    </source>
</evidence>
<dbReference type="AlphaFoldDB" id="A0A1H6V0Q1"/>
<dbReference type="PANTHER" id="PTHR42811">
    <property type="entry name" value="SERINE ACETYLTRANSFERASE"/>
    <property type="match status" value="1"/>
</dbReference>
<sequence>MTDHQQELFFQRLAEQNVNFQYKLPSRQDAGLFIQRLINFLFPISQDCQQNERTKDMQGAFLELRKRLDCMLTPIMPQLERNKEELMDTVFAGIPEIYEMLLKDAKSITENDPASVSMEEVIALYPGFSAIATYRVAHSFAKCGIPLLPRMLTEYAHSQTGIDIHPNAVIGHSFFIDHGTGIVIGETTHIGNNVKLYQGVTLGATHVSKSLASKKRHPTIEDNVVVYANATILGGDTVIGHDSVIGGNAWLVRSVPPHSMVYHQSKLEVRPQTTSAT</sequence>
<gene>
    <name evidence="4" type="ORF">SAMN04487995_2865</name>
</gene>
<keyword evidence="2 4" id="KW-0808">Transferase</keyword>
<dbReference type="SUPFAM" id="SSF51161">
    <property type="entry name" value="Trimeric LpxA-like enzymes"/>
    <property type="match status" value="1"/>
</dbReference>
<evidence type="ECO:0000313" key="4">
    <source>
        <dbReference type="EMBL" id="SEI98159.1"/>
    </source>
</evidence>
<reference evidence="4 5" key="1">
    <citation type="submission" date="2016-10" db="EMBL/GenBank/DDBJ databases">
        <authorList>
            <person name="de Groot N.N."/>
        </authorList>
    </citation>
    <scope>NUCLEOTIDE SEQUENCE [LARGE SCALE GENOMIC DNA]</scope>
    <source>
        <strain evidence="4 5">DSM 19938</strain>
    </source>
</reference>
<dbReference type="STRING" id="408657.SAMN04487995_2865"/>
<dbReference type="EMBL" id="FNXY01000004">
    <property type="protein sequence ID" value="SEI98159.1"/>
    <property type="molecule type" value="Genomic_DNA"/>
</dbReference>
<evidence type="ECO:0000313" key="5">
    <source>
        <dbReference type="Proteomes" id="UP000199532"/>
    </source>
</evidence>
<accession>A0A1H6V0Q1</accession>
<dbReference type="Gene3D" id="2.160.10.10">
    <property type="entry name" value="Hexapeptide repeat proteins"/>
    <property type="match status" value="1"/>
</dbReference>
<name>A0A1H6V0Q1_9BACT</name>
<evidence type="ECO:0000256" key="2">
    <source>
        <dbReference type="ARBA" id="ARBA00022679"/>
    </source>
</evidence>
<dbReference type="InterPro" id="IPR011004">
    <property type="entry name" value="Trimer_LpxA-like_sf"/>
</dbReference>
<dbReference type="Proteomes" id="UP000199532">
    <property type="component" value="Unassembled WGS sequence"/>
</dbReference>
<dbReference type="OrthoDB" id="9801456at2"/>
<dbReference type="InterPro" id="IPR042122">
    <property type="entry name" value="Ser_AcTrfase_N_sf"/>
</dbReference>
<keyword evidence="1" id="KW-0028">Amino-acid biosynthesis</keyword>
<dbReference type="CDD" id="cd03354">
    <property type="entry name" value="LbH_SAT"/>
    <property type="match status" value="1"/>
</dbReference>
<organism evidence="4 5">
    <name type="scientific">Dyadobacter koreensis</name>
    <dbReference type="NCBI Taxonomy" id="408657"/>
    <lineage>
        <taxon>Bacteria</taxon>
        <taxon>Pseudomonadati</taxon>
        <taxon>Bacteroidota</taxon>
        <taxon>Cytophagia</taxon>
        <taxon>Cytophagales</taxon>
        <taxon>Spirosomataceae</taxon>
        <taxon>Dyadobacter</taxon>
    </lineage>
</organism>
<dbReference type="InterPro" id="IPR053376">
    <property type="entry name" value="Serine_acetyltransferase"/>
</dbReference>
<dbReference type="RefSeq" id="WP_090335843.1">
    <property type="nucleotide sequence ID" value="NZ_FNXY01000004.1"/>
</dbReference>
<protein>
    <submittedName>
        <fullName evidence="4">Serine O-acetyltransferase</fullName>
    </submittedName>
</protein>